<keyword evidence="1" id="KW-0812">Transmembrane</keyword>
<gene>
    <name evidence="3" type="ORF">HK105_204504</name>
</gene>
<name>A0ABR4N984_9FUNG</name>
<evidence type="ECO:0000256" key="1">
    <source>
        <dbReference type="SAM" id="Phobius"/>
    </source>
</evidence>
<keyword evidence="4" id="KW-1185">Reference proteome</keyword>
<keyword evidence="1" id="KW-1133">Transmembrane helix</keyword>
<sequence length="125" mass="14894">MKWVSNLPDDEHTPYKFITAEPDYKTVVRYFRPSDYAIAGATTIGFPLGLAVWERYAPSVHPRVFPKLLAIQVPFFFTVGVMYAYQRSLYRFWGWTENKAEYKRWLDEESSRPEPVERTWSETDW</sequence>
<comment type="caution">
    <text evidence="3">The sequence shown here is derived from an EMBL/GenBank/DDBJ whole genome shotgun (WGS) entry which is preliminary data.</text>
</comment>
<proteinExistence type="predicted"/>
<feature type="domain" description="NADH-ubiquinone oxidoreductase 21kDa subunit N-terminal" evidence="2">
    <location>
        <begin position="12"/>
        <end position="97"/>
    </location>
</feature>
<evidence type="ECO:0000313" key="3">
    <source>
        <dbReference type="EMBL" id="KAL2916080.1"/>
    </source>
</evidence>
<organism evidence="3 4">
    <name type="scientific">Polyrhizophydium stewartii</name>
    <dbReference type="NCBI Taxonomy" id="2732419"/>
    <lineage>
        <taxon>Eukaryota</taxon>
        <taxon>Fungi</taxon>
        <taxon>Fungi incertae sedis</taxon>
        <taxon>Chytridiomycota</taxon>
        <taxon>Chytridiomycota incertae sedis</taxon>
        <taxon>Chytridiomycetes</taxon>
        <taxon>Rhizophydiales</taxon>
        <taxon>Rhizophydiales incertae sedis</taxon>
        <taxon>Polyrhizophydium</taxon>
    </lineage>
</organism>
<dbReference type="Proteomes" id="UP001527925">
    <property type="component" value="Unassembled WGS sequence"/>
</dbReference>
<evidence type="ECO:0000259" key="2">
    <source>
        <dbReference type="Pfam" id="PF10785"/>
    </source>
</evidence>
<dbReference type="EMBL" id="JADGIZ020000019">
    <property type="protein sequence ID" value="KAL2916080.1"/>
    <property type="molecule type" value="Genomic_DNA"/>
</dbReference>
<dbReference type="PANTHER" id="PTHR34062">
    <property type="entry name" value="OXIDOREDUCTASE 21 KDA SUBUNIT, PUTATIVE (AFU_ORTHOLOGUE AFUA_4G04750)-RELATED"/>
    <property type="match status" value="1"/>
</dbReference>
<dbReference type="PANTHER" id="PTHR34062:SF1">
    <property type="entry name" value="NADH-UBIQUINONE OXIDOREDUCTASE 21KDA SUBUNIT N-TERMINAL DOMAIN-CONTAINING PROTEIN"/>
    <property type="match status" value="1"/>
</dbReference>
<accession>A0ABR4N984</accession>
<protein>
    <recommendedName>
        <fullName evidence="2">NADH-ubiquinone oxidoreductase 21kDa subunit N-terminal domain-containing protein</fullName>
    </recommendedName>
</protein>
<dbReference type="Pfam" id="PF10785">
    <property type="entry name" value="NADH-u_ox-rdase"/>
    <property type="match status" value="1"/>
</dbReference>
<keyword evidence="1" id="KW-0472">Membrane</keyword>
<dbReference type="InterPro" id="IPR053229">
    <property type="entry name" value="NADH-Q_oxidrdct_subunit"/>
</dbReference>
<dbReference type="InterPro" id="IPR019721">
    <property type="entry name" value="NADH-UbQ_OxRdtase_su21_N"/>
</dbReference>
<feature type="transmembrane region" description="Helical" evidence="1">
    <location>
        <begin position="36"/>
        <end position="53"/>
    </location>
</feature>
<reference evidence="3 4" key="1">
    <citation type="submission" date="2023-09" db="EMBL/GenBank/DDBJ databases">
        <title>Pangenome analysis of Batrachochytrium dendrobatidis and related Chytrids.</title>
        <authorList>
            <person name="Yacoub M.N."/>
            <person name="Stajich J.E."/>
            <person name="James T.Y."/>
        </authorList>
    </citation>
    <scope>NUCLEOTIDE SEQUENCE [LARGE SCALE GENOMIC DNA]</scope>
    <source>
        <strain evidence="3 4">JEL0888</strain>
    </source>
</reference>
<evidence type="ECO:0000313" key="4">
    <source>
        <dbReference type="Proteomes" id="UP001527925"/>
    </source>
</evidence>
<feature type="transmembrane region" description="Helical" evidence="1">
    <location>
        <begin position="65"/>
        <end position="85"/>
    </location>
</feature>